<protein>
    <submittedName>
        <fullName evidence="2">SMP-30/gluconolactonase/LRE family protein</fullName>
    </submittedName>
</protein>
<proteinExistence type="predicted"/>
<accession>A0ABY3PGX8</accession>
<dbReference type="Pfam" id="PF08450">
    <property type="entry name" value="SGL"/>
    <property type="match status" value="1"/>
</dbReference>
<evidence type="ECO:0000313" key="3">
    <source>
        <dbReference type="Proteomes" id="UP001054846"/>
    </source>
</evidence>
<dbReference type="InterPro" id="IPR013658">
    <property type="entry name" value="SGL"/>
</dbReference>
<dbReference type="SUPFAM" id="SSF63829">
    <property type="entry name" value="Calcium-dependent phosphotriesterase"/>
    <property type="match status" value="1"/>
</dbReference>
<feature type="domain" description="SMP-30/Gluconolactonase/LRE-like region" evidence="1">
    <location>
        <begin position="43"/>
        <end position="255"/>
    </location>
</feature>
<gene>
    <name evidence="2" type="ORF">ISF26_14020</name>
</gene>
<dbReference type="InterPro" id="IPR011042">
    <property type="entry name" value="6-blade_b-propeller_TolB-like"/>
</dbReference>
<name>A0ABY3PGX8_9CYAN</name>
<evidence type="ECO:0000259" key="1">
    <source>
        <dbReference type="Pfam" id="PF08450"/>
    </source>
</evidence>
<dbReference type="RefSeq" id="WP_230839932.1">
    <property type="nucleotide sequence ID" value="NZ_CP063845.1"/>
</dbReference>
<keyword evidence="3" id="KW-1185">Reference proteome</keyword>
<dbReference type="InterPro" id="IPR053224">
    <property type="entry name" value="Sensory_adhesion_molecule"/>
</dbReference>
<dbReference type="Proteomes" id="UP001054846">
    <property type="component" value="Chromosome"/>
</dbReference>
<reference evidence="2 3" key="1">
    <citation type="journal article" date="2021" name="Genome Biol. Evol.">
        <title>Complete Genome Sequencing of a Novel Gloeobacter Species from a Waterfall Cave in Mexico.</title>
        <authorList>
            <person name="Saw J.H."/>
            <person name="Cardona T."/>
            <person name="Montejano G."/>
        </authorList>
    </citation>
    <scope>NUCLEOTIDE SEQUENCE [LARGE SCALE GENOMIC DNA]</scope>
    <source>
        <strain evidence="2">MG652769</strain>
    </source>
</reference>
<dbReference type="EMBL" id="CP063845">
    <property type="protein sequence ID" value="UFP92932.1"/>
    <property type="molecule type" value="Genomic_DNA"/>
</dbReference>
<evidence type="ECO:0000313" key="2">
    <source>
        <dbReference type="EMBL" id="UFP92932.1"/>
    </source>
</evidence>
<dbReference type="Gene3D" id="2.120.10.30">
    <property type="entry name" value="TolB, C-terminal domain"/>
    <property type="match status" value="1"/>
</dbReference>
<dbReference type="PANTHER" id="PTHR31460:SF3">
    <property type="entry name" value="MESOCENTIN"/>
    <property type="match status" value="1"/>
</dbReference>
<organism evidence="2 3">
    <name type="scientific">Gloeobacter morelensis MG652769</name>
    <dbReference type="NCBI Taxonomy" id="2781736"/>
    <lineage>
        <taxon>Bacteria</taxon>
        <taxon>Bacillati</taxon>
        <taxon>Cyanobacteriota</taxon>
        <taxon>Cyanophyceae</taxon>
        <taxon>Gloeobacterales</taxon>
        <taxon>Gloeobacteraceae</taxon>
        <taxon>Gloeobacter</taxon>
        <taxon>Gloeobacter morelensis</taxon>
    </lineage>
</organism>
<dbReference type="PANTHER" id="PTHR31460">
    <property type="match status" value="1"/>
</dbReference>
<sequence>MLNTRSIAGWCSRLGLAVLLWVLWGVPTYAQRLYFQTPPGTYPEGVTFDARTRQFFVSSLKYGTIGRIDATGTYHPFIRDPDLITSVGLHVDARRNRLLVCVTDAGVGPKSSDRTINNLARVIEYELPYGRRRRVFDLNVLLPGAHIANDLTFDPDGNVYVTDSLTPAVYKIDQAGQASVFLTSEALHFDGINLNGIVYHPDGYLLMASYSGGLLWKIPLQNPGAFSEVRLEETILGADGMVLRADGKLAVVRNSSGLPDPAAVKDRIDLLISTDGWRSARFEQTFADPSLDVPTTAVEVQGKTFVLNARDRELFADPQTAWQFLYWLDVLPF</sequence>